<dbReference type="InterPro" id="IPR036812">
    <property type="entry name" value="NAD(P)_OxRdtase_dom_sf"/>
</dbReference>
<dbReference type="Proteomes" id="UP000001979">
    <property type="component" value="Chromosome"/>
</dbReference>
<dbReference type="SUPFAM" id="SSF46548">
    <property type="entry name" value="alpha-helical ferredoxin"/>
    <property type="match status" value="1"/>
</dbReference>
<dbReference type="InterPro" id="IPR023210">
    <property type="entry name" value="NADP_OxRdtase_dom"/>
</dbReference>
<dbReference type="PROSITE" id="PS00198">
    <property type="entry name" value="4FE4S_FER_1"/>
    <property type="match status" value="1"/>
</dbReference>
<dbReference type="InterPro" id="IPR053135">
    <property type="entry name" value="AKR2_Oxidoreductase"/>
</dbReference>
<dbReference type="HOGENOM" id="CLU_023205_3_2_2"/>
<dbReference type="PANTHER" id="PTHR43312:SF2">
    <property type="entry name" value="OXIDOREDUCTASE"/>
    <property type="match status" value="1"/>
</dbReference>
<dbReference type="RefSeq" id="WP_011499502.1">
    <property type="nucleotide sequence ID" value="NC_007955.1"/>
</dbReference>
<protein>
    <submittedName>
        <fullName evidence="2">Protein with aldo/keto reductase domain</fullName>
    </submittedName>
</protein>
<dbReference type="InterPro" id="IPR017900">
    <property type="entry name" value="4Fe4S_Fe_S_CS"/>
</dbReference>
<dbReference type="AlphaFoldDB" id="Q12W18"/>
<dbReference type="GeneID" id="3998480"/>
<reference evidence="3" key="1">
    <citation type="journal article" date="2009" name="ISME J.">
        <title>The genome sequence of the psychrophilic archaeon, Methanococcoides burtonii: the role of genome evolution in cold adaptation.</title>
        <authorList>
            <person name="Allen M.A."/>
            <person name="Lauro F.M."/>
            <person name="Williams T.J."/>
            <person name="Burg D."/>
            <person name="Siddiqui K.S."/>
            <person name="De Francisci D."/>
            <person name="Chong K.W."/>
            <person name="Pilak O."/>
            <person name="Chew H.H."/>
            <person name="De Maere M.Z."/>
            <person name="Ting L."/>
            <person name="Katrib M."/>
            <person name="Ng C."/>
            <person name="Sowers K.R."/>
            <person name="Galperin M.Y."/>
            <person name="Anderson I.J."/>
            <person name="Ivanova N."/>
            <person name="Dalin E."/>
            <person name="Martinez M."/>
            <person name="Lapidus A."/>
            <person name="Hauser L."/>
            <person name="Land M."/>
            <person name="Thomas T."/>
            <person name="Cavicchioli R."/>
        </authorList>
    </citation>
    <scope>NUCLEOTIDE SEQUENCE [LARGE SCALE GENOMIC DNA]</scope>
    <source>
        <strain evidence="3">DSM 6242 / NBRC 107633 / OCM 468 / ACE-M</strain>
    </source>
</reference>
<evidence type="ECO:0000259" key="1">
    <source>
        <dbReference type="PROSITE" id="PS51379"/>
    </source>
</evidence>
<evidence type="ECO:0000313" key="3">
    <source>
        <dbReference type="Proteomes" id="UP000001979"/>
    </source>
</evidence>
<dbReference type="CDD" id="cd19096">
    <property type="entry name" value="AKR_Fe-S_oxidoreductase"/>
    <property type="match status" value="1"/>
</dbReference>
<dbReference type="OrthoDB" id="28487at2157"/>
<dbReference type="Pfam" id="PF13187">
    <property type="entry name" value="Fer4_9"/>
    <property type="match status" value="1"/>
</dbReference>
<dbReference type="STRING" id="259564.Mbur_1451"/>
<dbReference type="PANTHER" id="PTHR43312">
    <property type="entry name" value="D-THREO-ALDOSE 1-DEHYDROGENASE"/>
    <property type="match status" value="1"/>
</dbReference>
<dbReference type="Pfam" id="PF00248">
    <property type="entry name" value="Aldo_ket_red"/>
    <property type="match status" value="1"/>
</dbReference>
<dbReference type="GO" id="GO:0016491">
    <property type="term" value="F:oxidoreductase activity"/>
    <property type="evidence" value="ECO:0007669"/>
    <property type="project" value="UniProtKB-ARBA"/>
</dbReference>
<proteinExistence type="predicted"/>
<dbReference type="InterPro" id="IPR017896">
    <property type="entry name" value="4Fe4S_Fe-S-bd"/>
</dbReference>
<evidence type="ECO:0000313" key="2">
    <source>
        <dbReference type="EMBL" id="ABE52358.1"/>
    </source>
</evidence>
<name>Q12W18_METBU</name>
<organism evidence="2 3">
    <name type="scientific">Methanococcoides burtonii (strain DSM 6242 / NBRC 107633 / OCM 468 / ACE-M)</name>
    <dbReference type="NCBI Taxonomy" id="259564"/>
    <lineage>
        <taxon>Archaea</taxon>
        <taxon>Methanobacteriati</taxon>
        <taxon>Methanobacteriota</taxon>
        <taxon>Stenosarchaea group</taxon>
        <taxon>Methanomicrobia</taxon>
        <taxon>Methanosarcinales</taxon>
        <taxon>Methanosarcinaceae</taxon>
        <taxon>Methanococcoides</taxon>
    </lineage>
</organism>
<dbReference type="EMBL" id="CP000300">
    <property type="protein sequence ID" value="ABE52358.1"/>
    <property type="molecule type" value="Genomic_DNA"/>
</dbReference>
<dbReference type="KEGG" id="mbu:Mbur_1451"/>
<dbReference type="PROSITE" id="PS51379">
    <property type="entry name" value="4FE4S_FER_2"/>
    <property type="match status" value="1"/>
</dbReference>
<accession>Q12W18</accession>
<dbReference type="SUPFAM" id="SSF51430">
    <property type="entry name" value="NAD(P)-linked oxidoreductase"/>
    <property type="match status" value="1"/>
</dbReference>
<feature type="domain" description="4Fe-4S ferredoxin-type" evidence="1">
    <location>
        <begin position="339"/>
        <end position="367"/>
    </location>
</feature>
<keyword evidence="3" id="KW-1185">Reference proteome</keyword>
<sequence>MLYRKFGNADEKVSILGFGCMRLPVIDGKEDQIDEEEATRMIEFAIEKGVNYFDTAYPYHAGMSEPFVGKVLAKGYRDKVLLATKLPLWLVQTREDMDRFLDDQLERLQTDHIDFYLMHGFTRGYWNKMRELGMFEFIENAISSGKIKYIGFSFHDDITVFKEIIDGYDWDFCMIQYNFMDEDYQAGKQGLQYAKQKGIDVAIMEPLRGGNLVQVPETVQRIWDSAKIKRTPANWCFQYLWDQPEISIVLSGMSTFEQVEQNIAYAERGEANSLTSNDKEVLQKVRKFYNEKMEVNCTNCKYCMPCPTGVNIPAAFTYLNSASMYDNVEKASFQYGLFVPPEEAASKCTECGLCEEHCPQHIRIQEMLKRAVTVLENNRHPINI</sequence>
<gene>
    <name evidence="2" type="ordered locus">Mbur_1451</name>
</gene>
<dbReference type="Gene3D" id="3.20.20.100">
    <property type="entry name" value="NADP-dependent oxidoreductase domain"/>
    <property type="match status" value="1"/>
</dbReference>